<keyword evidence="2" id="KW-0677">Repeat</keyword>
<dbReference type="Gene3D" id="2.120.10.80">
    <property type="entry name" value="Kelch-type beta propeller"/>
    <property type="match status" value="2"/>
</dbReference>
<sequence length="399" mass="45775">MSSWGTTYRFKPFRFEIYSPENQKWPKGRSGHRIACNERYLYSYGGYNPDAREDTFFQDPTWFISRPLFKEIWRFNLATHRWKRLPKRRSLPNEMASCAVVLRGDILIVYGGTGFPFGETCSNKVYLCNVKDGSTKPLPATGKFPESLYGIAVVCHGPYLYTVGGTSGYDFHCDIHRIDLRTGVWESVYICTGADGYEPEGRYRHELAYDGKRIYVFGGGTTLHSPHFSLQIIPTFDLESNKWMSLATHGKEDCKYVPADRLCHSVVQYTDDKTGVTYAVIFGGFNGDEVFRDMWRLDLKLLQWTCLLRVVDTDPVYFHSASITPEGCMYSFGGVIRNGHQTRRSDTVLAVWLKIPKLTEISWLALNHYCKNLKDMSKSDLLLLGIPLNFVQRLIDDDL</sequence>
<dbReference type="Pfam" id="PF24681">
    <property type="entry name" value="Kelch_KLHDC2_KLHL20_DRC7"/>
    <property type="match status" value="1"/>
</dbReference>
<dbReference type="KEGG" id="ccin:107269580"/>
<dbReference type="AlphaFoldDB" id="A0AAJ7FMH3"/>
<proteinExistence type="predicted"/>
<evidence type="ECO:0000313" key="4">
    <source>
        <dbReference type="RefSeq" id="XP_015599087.1"/>
    </source>
</evidence>
<name>A0AAJ7FMH3_CEPCN</name>
<dbReference type="GeneID" id="107269580"/>
<dbReference type="RefSeq" id="XP_015599087.1">
    <property type="nucleotide sequence ID" value="XM_015743601.2"/>
</dbReference>
<protein>
    <submittedName>
        <fullName evidence="4">Kelch domain-containing protein 10 isoform X1</fullName>
    </submittedName>
</protein>
<keyword evidence="1" id="KW-0880">Kelch repeat</keyword>
<reference evidence="4" key="1">
    <citation type="submission" date="2025-08" db="UniProtKB">
        <authorList>
            <consortium name="RefSeq"/>
        </authorList>
    </citation>
    <scope>IDENTIFICATION</scope>
</reference>
<dbReference type="Proteomes" id="UP000694920">
    <property type="component" value="Unplaced"/>
</dbReference>
<dbReference type="PANTHER" id="PTHR46428:SF1">
    <property type="entry name" value="KELCH DOMAIN-CONTAINING PROTEIN 10"/>
    <property type="match status" value="1"/>
</dbReference>
<dbReference type="GO" id="GO:0032874">
    <property type="term" value="P:positive regulation of stress-activated MAPK cascade"/>
    <property type="evidence" value="ECO:0007669"/>
    <property type="project" value="TreeGrafter"/>
</dbReference>
<dbReference type="SUPFAM" id="SSF117281">
    <property type="entry name" value="Kelch motif"/>
    <property type="match status" value="1"/>
</dbReference>
<keyword evidence="3" id="KW-1185">Reference proteome</keyword>
<dbReference type="InterPro" id="IPR015915">
    <property type="entry name" value="Kelch-typ_b-propeller"/>
</dbReference>
<evidence type="ECO:0000256" key="2">
    <source>
        <dbReference type="ARBA" id="ARBA00022737"/>
    </source>
</evidence>
<organism evidence="3 4">
    <name type="scientific">Cephus cinctus</name>
    <name type="common">Wheat stem sawfly</name>
    <dbReference type="NCBI Taxonomy" id="211228"/>
    <lineage>
        <taxon>Eukaryota</taxon>
        <taxon>Metazoa</taxon>
        <taxon>Ecdysozoa</taxon>
        <taxon>Arthropoda</taxon>
        <taxon>Hexapoda</taxon>
        <taxon>Insecta</taxon>
        <taxon>Pterygota</taxon>
        <taxon>Neoptera</taxon>
        <taxon>Endopterygota</taxon>
        <taxon>Hymenoptera</taxon>
        <taxon>Cephoidea</taxon>
        <taxon>Cephidae</taxon>
        <taxon>Cephus</taxon>
    </lineage>
</organism>
<dbReference type="CTD" id="37121"/>
<dbReference type="InterPro" id="IPR052125">
    <property type="entry name" value="KLHDC10"/>
</dbReference>
<accession>A0AAJ7FMH3</accession>
<evidence type="ECO:0000256" key="1">
    <source>
        <dbReference type="ARBA" id="ARBA00022441"/>
    </source>
</evidence>
<gene>
    <name evidence="4" type="primary">LOC107269580</name>
</gene>
<evidence type="ECO:0000313" key="3">
    <source>
        <dbReference type="Proteomes" id="UP000694920"/>
    </source>
</evidence>
<dbReference type="PANTHER" id="PTHR46428">
    <property type="entry name" value="KELCH DOMAIN-CONTAINING PROTEIN 10"/>
    <property type="match status" value="1"/>
</dbReference>